<keyword evidence="1" id="KW-0175">Coiled coil</keyword>
<evidence type="ECO:0000256" key="3">
    <source>
        <dbReference type="SAM" id="Phobius"/>
    </source>
</evidence>
<keyword evidence="3" id="KW-0472">Membrane</keyword>
<evidence type="ECO:0000256" key="1">
    <source>
        <dbReference type="SAM" id="Coils"/>
    </source>
</evidence>
<sequence length="973" mass="103267">MSGKAKPRQSGRASIPTPPVKFADSNKKEDLGQLSRSSASGKRYSAARSKKQGGFINWLVSFGSRVAIFYVLYAAVWACPSRPFAFDYSPKDARSICRNVALAHDQLVPVIKPYVHLAHQKIEPYTKPVVDAVAPFANRAYKVSRPIIREANKRGRLIWKKRIDPARRRALKSARKQADPYVRKASAYYAHNVQPHVDTIHRTVKPYHDIYQRDVSPYVDQAYQYSLQSSSFTYAFYMDKVHPHIVRTVKQVYSFLVNHVDPAVRRTYSLYVRPQLDRLLAKIYERKAHYLGSDAIKTAQKEMKQAASEADKNAKQTIKKAAQDAIKAQTDPSIVDHIKNVKDAVVNGYREETDPVKVAQLDAELDAEEEKVKEQLEVWEDGMSDLIEKEYNLAVNRLAELRNRKLTDLPDRFGLLNEAFVEDQVALVLSRIERGLRKLSAGANDQNRATRAAAGQKLVDQQLSKLDEAIATTDAQISEFHNELIQQERQTVETSSLEIRRYALAAKDAYDQIMKDAKFAATMDEWEGWDNGVKKRASMFFEELSAVQQGKRAVRVSEGLPDLKTEAPNLDREIALLQKSADSLHKSARREVEQFGKSALGQLASGKGVLEQVADITDRISEQASSISTEAVSGMVAAVSAARAKLGLGDVANDSYFARAKAYAADAAAAAASAVPSSGSSSESGPESVVDAASRNAGAAASSAKSYVDSVTEGVGAAAASVVSSASSAASQASRSVASAVGASIEPEAPSEHVASVSDQVRSAAGAATAGGVASSASSLANEASKSAGSAAAGMTDAASGVAGKLGELAESATSAAGSLAEAVSSSASSAGSMASSAASSAGSKAASVVLEANPYDEIVESAKSLTSSGVIYASSASSAVSSGASSASSAVKTAVENASALTTSVSDFVTIETDAVTDKQEDAEEPIPVDPPAPEPAQPDYVVDPQGSAAPAQTASPPPPPPVPAQPIHAEL</sequence>
<name>A0A317XIL0_9BASI</name>
<reference evidence="4 5" key="1">
    <citation type="journal article" date="2018" name="Mol. Biol. Evol.">
        <title>Broad Genomic Sampling Reveals a Smut Pathogenic Ancestry of the Fungal Clade Ustilaginomycotina.</title>
        <authorList>
            <person name="Kijpornyongpan T."/>
            <person name="Mondo S.J."/>
            <person name="Barry K."/>
            <person name="Sandor L."/>
            <person name="Lee J."/>
            <person name="Lipzen A."/>
            <person name="Pangilinan J."/>
            <person name="LaButti K."/>
            <person name="Hainaut M."/>
            <person name="Henrissat B."/>
            <person name="Grigoriev I.V."/>
            <person name="Spatafora J.W."/>
            <person name="Aime M.C."/>
        </authorList>
    </citation>
    <scope>NUCLEOTIDE SEQUENCE [LARGE SCALE GENOMIC DNA]</scope>
    <source>
        <strain evidence="4 5">MCA 3645</strain>
    </source>
</reference>
<evidence type="ECO:0000256" key="2">
    <source>
        <dbReference type="SAM" id="MobiDB-lite"/>
    </source>
</evidence>
<proteinExistence type="predicted"/>
<gene>
    <name evidence="4" type="ORF">BCV70DRAFT_194336</name>
</gene>
<feature type="compositionally biased region" description="Pro residues" evidence="2">
    <location>
        <begin position="929"/>
        <end position="938"/>
    </location>
</feature>
<feature type="transmembrane region" description="Helical" evidence="3">
    <location>
        <begin position="55"/>
        <end position="78"/>
    </location>
</feature>
<feature type="compositionally biased region" description="Pro residues" evidence="2">
    <location>
        <begin position="957"/>
        <end position="966"/>
    </location>
</feature>
<evidence type="ECO:0000313" key="4">
    <source>
        <dbReference type="EMBL" id="PWY98153.1"/>
    </source>
</evidence>
<feature type="region of interest" description="Disordered" evidence="2">
    <location>
        <begin position="916"/>
        <end position="973"/>
    </location>
</feature>
<feature type="compositionally biased region" description="Low complexity" evidence="2">
    <location>
        <begin position="946"/>
        <end position="956"/>
    </location>
</feature>
<protein>
    <submittedName>
        <fullName evidence="4">Uncharacterized protein</fullName>
    </submittedName>
</protein>
<dbReference type="EMBL" id="KZ819200">
    <property type="protein sequence ID" value="PWY98153.1"/>
    <property type="molecule type" value="Genomic_DNA"/>
</dbReference>
<dbReference type="OrthoDB" id="3260408at2759"/>
<organism evidence="4 5">
    <name type="scientific">Testicularia cyperi</name>
    <dbReference type="NCBI Taxonomy" id="1882483"/>
    <lineage>
        <taxon>Eukaryota</taxon>
        <taxon>Fungi</taxon>
        <taxon>Dikarya</taxon>
        <taxon>Basidiomycota</taxon>
        <taxon>Ustilaginomycotina</taxon>
        <taxon>Ustilaginomycetes</taxon>
        <taxon>Ustilaginales</taxon>
        <taxon>Anthracoideaceae</taxon>
        <taxon>Testicularia</taxon>
    </lineage>
</organism>
<feature type="region of interest" description="Disordered" evidence="2">
    <location>
        <begin position="1"/>
        <end position="37"/>
    </location>
</feature>
<dbReference type="AlphaFoldDB" id="A0A317XIL0"/>
<feature type="coiled-coil region" evidence="1">
    <location>
        <begin position="358"/>
        <end position="404"/>
    </location>
</feature>
<dbReference type="STRING" id="1882483.A0A317XIL0"/>
<keyword evidence="3" id="KW-0812">Transmembrane</keyword>
<dbReference type="Proteomes" id="UP000246740">
    <property type="component" value="Unassembled WGS sequence"/>
</dbReference>
<keyword evidence="5" id="KW-1185">Reference proteome</keyword>
<accession>A0A317XIL0</accession>
<keyword evidence="3" id="KW-1133">Transmembrane helix</keyword>
<dbReference type="InParanoid" id="A0A317XIL0"/>
<evidence type="ECO:0000313" key="5">
    <source>
        <dbReference type="Proteomes" id="UP000246740"/>
    </source>
</evidence>